<gene>
    <name evidence="2" type="ORF">Pla144_27510</name>
</gene>
<keyword evidence="3" id="KW-1185">Reference proteome</keyword>
<proteinExistence type="predicted"/>
<evidence type="ECO:0000313" key="2">
    <source>
        <dbReference type="EMBL" id="TWU25544.1"/>
    </source>
</evidence>
<feature type="region of interest" description="Disordered" evidence="1">
    <location>
        <begin position="30"/>
        <end position="68"/>
    </location>
</feature>
<reference evidence="2 3" key="1">
    <citation type="submission" date="2019-02" db="EMBL/GenBank/DDBJ databases">
        <title>Deep-cultivation of Planctomycetes and their phenomic and genomic characterization uncovers novel biology.</title>
        <authorList>
            <person name="Wiegand S."/>
            <person name="Jogler M."/>
            <person name="Boedeker C."/>
            <person name="Pinto D."/>
            <person name="Vollmers J."/>
            <person name="Rivas-Marin E."/>
            <person name="Kohn T."/>
            <person name="Peeters S.H."/>
            <person name="Heuer A."/>
            <person name="Rast P."/>
            <person name="Oberbeckmann S."/>
            <person name="Bunk B."/>
            <person name="Jeske O."/>
            <person name="Meyerdierks A."/>
            <person name="Storesund J.E."/>
            <person name="Kallscheuer N."/>
            <person name="Luecker S."/>
            <person name="Lage O.M."/>
            <person name="Pohl T."/>
            <person name="Merkel B.J."/>
            <person name="Hornburger P."/>
            <person name="Mueller R.-W."/>
            <person name="Bruemmer F."/>
            <person name="Labrenz M."/>
            <person name="Spormann A.M."/>
            <person name="Op Den Camp H."/>
            <person name="Overmann J."/>
            <person name="Amann R."/>
            <person name="Jetten M.S.M."/>
            <person name="Mascher T."/>
            <person name="Medema M.H."/>
            <person name="Devos D.P."/>
            <person name="Kaster A.-K."/>
            <person name="Ovreas L."/>
            <person name="Rohde M."/>
            <person name="Galperin M.Y."/>
            <person name="Jogler C."/>
        </authorList>
    </citation>
    <scope>NUCLEOTIDE SEQUENCE [LARGE SCALE GENOMIC DNA]</scope>
    <source>
        <strain evidence="2 3">Pla144</strain>
    </source>
</reference>
<evidence type="ECO:0000256" key="1">
    <source>
        <dbReference type="SAM" id="MobiDB-lite"/>
    </source>
</evidence>
<dbReference type="AlphaFoldDB" id="A0A5C6CPY2"/>
<feature type="compositionally biased region" description="Basic residues" evidence="1">
    <location>
        <begin position="38"/>
        <end position="52"/>
    </location>
</feature>
<sequence>MNKRNLGELEELTAEYTASSVVRAARLRREARTGTLRSHSKRRREANGRRKNSVVGGIHLRGGRRTVR</sequence>
<protein>
    <submittedName>
        <fullName evidence="2">Uncharacterized protein</fullName>
    </submittedName>
</protein>
<organism evidence="2 3">
    <name type="scientific">Bythopirellula polymerisocia</name>
    <dbReference type="NCBI Taxonomy" id="2528003"/>
    <lineage>
        <taxon>Bacteria</taxon>
        <taxon>Pseudomonadati</taxon>
        <taxon>Planctomycetota</taxon>
        <taxon>Planctomycetia</taxon>
        <taxon>Pirellulales</taxon>
        <taxon>Lacipirellulaceae</taxon>
        <taxon>Bythopirellula</taxon>
    </lineage>
</organism>
<dbReference type="EMBL" id="SJPS01000004">
    <property type="protein sequence ID" value="TWU25544.1"/>
    <property type="molecule type" value="Genomic_DNA"/>
</dbReference>
<accession>A0A5C6CPY2</accession>
<name>A0A5C6CPY2_9BACT</name>
<evidence type="ECO:0000313" key="3">
    <source>
        <dbReference type="Proteomes" id="UP000318437"/>
    </source>
</evidence>
<dbReference type="Proteomes" id="UP000318437">
    <property type="component" value="Unassembled WGS sequence"/>
</dbReference>
<comment type="caution">
    <text evidence="2">The sequence shown here is derived from an EMBL/GenBank/DDBJ whole genome shotgun (WGS) entry which is preliminary data.</text>
</comment>